<evidence type="ECO:0000256" key="3">
    <source>
        <dbReference type="ARBA" id="ARBA00023015"/>
    </source>
</evidence>
<organism evidence="8 9">
    <name type="scientific">Phaseolus vulgaris</name>
    <name type="common">Kidney bean</name>
    <name type="synonym">French bean</name>
    <dbReference type="NCBI Taxonomy" id="3885"/>
    <lineage>
        <taxon>Eukaryota</taxon>
        <taxon>Viridiplantae</taxon>
        <taxon>Streptophyta</taxon>
        <taxon>Embryophyta</taxon>
        <taxon>Tracheophyta</taxon>
        <taxon>Spermatophyta</taxon>
        <taxon>Magnoliopsida</taxon>
        <taxon>eudicotyledons</taxon>
        <taxon>Gunneridae</taxon>
        <taxon>Pentapetalae</taxon>
        <taxon>rosids</taxon>
        <taxon>fabids</taxon>
        <taxon>Fabales</taxon>
        <taxon>Fabaceae</taxon>
        <taxon>Papilionoideae</taxon>
        <taxon>50 kb inversion clade</taxon>
        <taxon>NPAAA clade</taxon>
        <taxon>indigoferoid/millettioid clade</taxon>
        <taxon>Phaseoleae</taxon>
        <taxon>Phaseolus</taxon>
    </lineage>
</organism>
<dbReference type="InterPro" id="IPR036638">
    <property type="entry name" value="HLH_DNA-bd_sf"/>
</dbReference>
<comment type="subcellular location">
    <subcellularLocation>
        <location evidence="1">Nucleus</location>
    </subcellularLocation>
</comment>
<evidence type="ECO:0000256" key="5">
    <source>
        <dbReference type="ARBA" id="ARBA00023163"/>
    </source>
</evidence>
<evidence type="ECO:0000256" key="4">
    <source>
        <dbReference type="ARBA" id="ARBA00023125"/>
    </source>
</evidence>
<name>V7BCN5_PHAVU</name>
<dbReference type="Gene3D" id="4.10.280.10">
    <property type="entry name" value="Helix-loop-helix DNA-binding domain"/>
    <property type="match status" value="1"/>
</dbReference>
<evidence type="ECO:0000313" key="8">
    <source>
        <dbReference type="EMBL" id="ESW15335.1"/>
    </source>
</evidence>
<dbReference type="FunFam" id="4.10.280.10:FF:000085">
    <property type="entry name" value="Transcription factor bHLH126"/>
    <property type="match status" value="1"/>
</dbReference>
<dbReference type="InterPro" id="IPR015660">
    <property type="entry name" value="MASH1/Ascl1a-like"/>
</dbReference>
<dbReference type="OMA" id="AFIDICE"/>
<dbReference type="PROSITE" id="PS50888">
    <property type="entry name" value="BHLH"/>
    <property type="match status" value="1"/>
</dbReference>
<dbReference type="SMR" id="V7BCN5"/>
<reference evidence="9" key="1">
    <citation type="journal article" date="2014" name="Nat. Genet.">
        <title>A reference genome for common bean and genome-wide analysis of dual domestications.</title>
        <authorList>
            <person name="Schmutz J."/>
            <person name="McClean P.E."/>
            <person name="Mamidi S."/>
            <person name="Wu G.A."/>
            <person name="Cannon S.B."/>
            <person name="Grimwood J."/>
            <person name="Jenkins J."/>
            <person name="Shu S."/>
            <person name="Song Q."/>
            <person name="Chavarro C."/>
            <person name="Torres-Torres M."/>
            <person name="Geffroy V."/>
            <person name="Moghaddam S.M."/>
            <person name="Gao D."/>
            <person name="Abernathy B."/>
            <person name="Barry K."/>
            <person name="Blair M."/>
            <person name="Brick M.A."/>
            <person name="Chovatia M."/>
            <person name="Gepts P."/>
            <person name="Goodstein D.M."/>
            <person name="Gonzales M."/>
            <person name="Hellsten U."/>
            <person name="Hyten D.L."/>
            <person name="Jia G."/>
            <person name="Kelly J.D."/>
            <person name="Kudrna D."/>
            <person name="Lee R."/>
            <person name="Richard M.M."/>
            <person name="Miklas P.N."/>
            <person name="Osorno J.M."/>
            <person name="Rodrigues J."/>
            <person name="Thareau V."/>
            <person name="Urrea C.A."/>
            <person name="Wang M."/>
            <person name="Yu Y."/>
            <person name="Zhang M."/>
            <person name="Wing R.A."/>
            <person name="Cregan P.B."/>
            <person name="Rokhsar D.S."/>
            <person name="Jackson S.A."/>
        </authorList>
    </citation>
    <scope>NUCLEOTIDE SEQUENCE [LARGE SCALE GENOMIC DNA]</scope>
    <source>
        <strain evidence="9">cv. G19833</strain>
    </source>
</reference>
<keyword evidence="4" id="KW-0238">DNA-binding</keyword>
<dbReference type="OrthoDB" id="1935281at2759"/>
<dbReference type="PhylomeDB" id="V7BCN5"/>
<keyword evidence="5" id="KW-0804">Transcription</keyword>
<dbReference type="Proteomes" id="UP000000226">
    <property type="component" value="Chromosome 7"/>
</dbReference>
<dbReference type="GO" id="GO:0090575">
    <property type="term" value="C:RNA polymerase II transcription regulator complex"/>
    <property type="evidence" value="ECO:0007669"/>
    <property type="project" value="TreeGrafter"/>
</dbReference>
<evidence type="ECO:0000256" key="2">
    <source>
        <dbReference type="ARBA" id="ARBA00011738"/>
    </source>
</evidence>
<dbReference type="GO" id="GO:0046983">
    <property type="term" value="F:protein dimerization activity"/>
    <property type="evidence" value="ECO:0007669"/>
    <property type="project" value="InterPro"/>
</dbReference>
<keyword evidence="6" id="KW-0539">Nucleus</keyword>
<evidence type="ECO:0000313" key="9">
    <source>
        <dbReference type="Proteomes" id="UP000000226"/>
    </source>
</evidence>
<proteinExistence type="predicted"/>
<protein>
    <recommendedName>
        <fullName evidence="7">BHLH domain-containing protein</fullName>
    </recommendedName>
</protein>
<evidence type="ECO:0000256" key="6">
    <source>
        <dbReference type="ARBA" id="ARBA00023242"/>
    </source>
</evidence>
<dbReference type="STRING" id="3885.V7BCN5"/>
<dbReference type="AlphaFoldDB" id="V7BCN5"/>
<dbReference type="GO" id="GO:0000981">
    <property type="term" value="F:DNA-binding transcription factor activity, RNA polymerase II-specific"/>
    <property type="evidence" value="ECO:0007669"/>
    <property type="project" value="TreeGrafter"/>
</dbReference>
<dbReference type="InterPro" id="IPR011598">
    <property type="entry name" value="bHLH_dom"/>
</dbReference>
<accession>V7BCN5</accession>
<dbReference type="SUPFAM" id="SSF47459">
    <property type="entry name" value="HLH, helix-loop-helix DNA-binding domain"/>
    <property type="match status" value="1"/>
</dbReference>
<dbReference type="PANTHER" id="PTHR13935:SF106">
    <property type="entry name" value="ACHAETE-SCUTE COMPLEX PROTEIN T5-RELATED"/>
    <property type="match status" value="1"/>
</dbReference>
<dbReference type="SMART" id="SM00353">
    <property type="entry name" value="HLH"/>
    <property type="match status" value="1"/>
</dbReference>
<dbReference type="GO" id="GO:0000977">
    <property type="term" value="F:RNA polymerase II transcription regulatory region sequence-specific DNA binding"/>
    <property type="evidence" value="ECO:0007669"/>
    <property type="project" value="TreeGrafter"/>
</dbReference>
<dbReference type="CDD" id="cd18914">
    <property type="entry name" value="bHLH_AtORG2_like"/>
    <property type="match status" value="1"/>
</dbReference>
<evidence type="ECO:0000259" key="7">
    <source>
        <dbReference type="PROSITE" id="PS50888"/>
    </source>
</evidence>
<dbReference type="EMBL" id="CM002294">
    <property type="protein sequence ID" value="ESW15335.1"/>
    <property type="molecule type" value="Genomic_DNA"/>
</dbReference>
<sequence>MFPLQRGNELVIQFSNGLQPQHKISKDLLLDDHNIDNSPLVAYSDKKLRTSHPNKLFYAPETSHENSTQEESAKKMVHREIERKRRQEMATLHASLRSLLPLSFIKGKRSISDQMSETVNYINHLQKNIKELSDKRDKLKKKLPINSTLESRQNKHESSGFTVHQNSSGAVGIEISGFSEEGVSLSKLLELVLEEGLEVVCCLSTKVNGRLLHSLQCEVENSDSVDLSELRRKFSNVIASFRVSE</sequence>
<feature type="domain" description="BHLH" evidence="7">
    <location>
        <begin position="73"/>
        <end position="125"/>
    </location>
</feature>
<evidence type="ECO:0000256" key="1">
    <source>
        <dbReference type="ARBA" id="ARBA00004123"/>
    </source>
</evidence>
<gene>
    <name evidence="8" type="ORF">PHAVU_007G064300g</name>
</gene>
<dbReference type="PANTHER" id="PTHR13935">
    <property type="entry name" value="ACHAETE-SCUTE TRANSCRIPTION FACTOR-RELATED"/>
    <property type="match status" value="1"/>
</dbReference>
<dbReference type="Gramene" id="ESW15335">
    <property type="protein sequence ID" value="ESW15335"/>
    <property type="gene ID" value="PHAVU_007G064300g"/>
</dbReference>
<keyword evidence="9" id="KW-1185">Reference proteome</keyword>
<comment type="subunit">
    <text evidence="2">Homodimer.</text>
</comment>
<keyword evidence="3" id="KW-0805">Transcription regulation</keyword>
<dbReference type="Pfam" id="PF00010">
    <property type="entry name" value="HLH"/>
    <property type="match status" value="1"/>
</dbReference>
<dbReference type="eggNOG" id="ENOG502S1BU">
    <property type="taxonomic scope" value="Eukaryota"/>
</dbReference>